<dbReference type="PANTHER" id="PTHR46477:SF7">
    <property type="entry name" value="CYSTEINE_HISTIDINE-RICH C1 DOMAIN PROTEIN"/>
    <property type="match status" value="1"/>
</dbReference>
<comment type="caution">
    <text evidence="3">The sequence shown here is derived from an EMBL/GenBank/DDBJ whole genome shotgun (WGS) entry which is preliminary data.</text>
</comment>
<dbReference type="InterPro" id="IPR004146">
    <property type="entry name" value="DC1"/>
</dbReference>
<reference evidence="3" key="1">
    <citation type="journal article" date="2023" name="Plant Biotechnol. J.">
        <title>Chromosome-level wild Hevea brasiliensis genome provides new tools for genomic-assisted breeding and valuable loci to elevate rubber yield.</title>
        <authorList>
            <person name="Cheng H."/>
            <person name="Song X."/>
            <person name="Hu Y."/>
            <person name="Wu T."/>
            <person name="Yang Q."/>
            <person name="An Z."/>
            <person name="Feng S."/>
            <person name="Deng Z."/>
            <person name="Wu W."/>
            <person name="Zeng X."/>
            <person name="Tu M."/>
            <person name="Wang X."/>
            <person name="Huang H."/>
        </authorList>
    </citation>
    <scope>NUCLEOTIDE SEQUENCE</scope>
    <source>
        <strain evidence="3">MT/VB/25A 57/8</strain>
    </source>
</reference>
<dbReference type="InterPro" id="IPR046349">
    <property type="entry name" value="C1-like_sf"/>
</dbReference>
<evidence type="ECO:0000259" key="2">
    <source>
        <dbReference type="Pfam" id="PF03107"/>
    </source>
</evidence>
<protein>
    <recommendedName>
        <fullName evidence="2">DC1 domain-containing protein</fullName>
    </recommendedName>
</protein>
<keyword evidence="1" id="KW-0677">Repeat</keyword>
<sequence>METFSSIVHPAHVHPLTLIPSPAYPSGAFTCNGCGGVGRDSCYRCNHCNYDLHTACAAAQNPPSLTHHSHPHHQLHLTFLPPYPSKAFSCNICQNIGRRWSYRCGLCNFDAHVDCAKLGHQHYNSSPQANSQFQQYGNRVNSPLGGGLGPPMIYDVTHGFAYGVGLQAGQNFVNGIFLADPNHGGGGDFPSSSSDQSSFLDNIFD</sequence>
<name>A0ABQ9MH84_HEVBR</name>
<accession>A0ABQ9MH84</accession>
<evidence type="ECO:0000256" key="1">
    <source>
        <dbReference type="ARBA" id="ARBA00022737"/>
    </source>
</evidence>
<dbReference type="EMBL" id="JARPOI010000006">
    <property type="protein sequence ID" value="KAJ9178416.1"/>
    <property type="molecule type" value="Genomic_DNA"/>
</dbReference>
<proteinExistence type="predicted"/>
<dbReference type="Proteomes" id="UP001174677">
    <property type="component" value="Chromosome 6"/>
</dbReference>
<feature type="domain" description="DC1" evidence="2">
    <location>
        <begin position="11"/>
        <end position="57"/>
    </location>
</feature>
<evidence type="ECO:0000313" key="3">
    <source>
        <dbReference type="EMBL" id="KAJ9178416.1"/>
    </source>
</evidence>
<keyword evidence="4" id="KW-1185">Reference proteome</keyword>
<dbReference type="SUPFAM" id="SSF57889">
    <property type="entry name" value="Cysteine-rich domain"/>
    <property type="match status" value="2"/>
</dbReference>
<feature type="domain" description="DC1" evidence="2">
    <location>
        <begin position="68"/>
        <end position="116"/>
    </location>
</feature>
<gene>
    <name evidence="3" type="ORF">P3X46_010301</name>
</gene>
<organism evidence="3 4">
    <name type="scientific">Hevea brasiliensis</name>
    <name type="common">Para rubber tree</name>
    <name type="synonym">Siphonia brasiliensis</name>
    <dbReference type="NCBI Taxonomy" id="3981"/>
    <lineage>
        <taxon>Eukaryota</taxon>
        <taxon>Viridiplantae</taxon>
        <taxon>Streptophyta</taxon>
        <taxon>Embryophyta</taxon>
        <taxon>Tracheophyta</taxon>
        <taxon>Spermatophyta</taxon>
        <taxon>Magnoliopsida</taxon>
        <taxon>eudicotyledons</taxon>
        <taxon>Gunneridae</taxon>
        <taxon>Pentapetalae</taxon>
        <taxon>rosids</taxon>
        <taxon>fabids</taxon>
        <taxon>Malpighiales</taxon>
        <taxon>Euphorbiaceae</taxon>
        <taxon>Crotonoideae</taxon>
        <taxon>Micrandreae</taxon>
        <taxon>Hevea</taxon>
    </lineage>
</organism>
<dbReference type="PANTHER" id="PTHR46477">
    <property type="entry name" value="CYSTEINE/HISTIDINE-RICH C1 DOMAIN FAMILY PROTEIN"/>
    <property type="match status" value="1"/>
</dbReference>
<evidence type="ECO:0000313" key="4">
    <source>
        <dbReference type="Proteomes" id="UP001174677"/>
    </source>
</evidence>
<dbReference type="Pfam" id="PF03107">
    <property type="entry name" value="C1_2"/>
    <property type="match status" value="2"/>
</dbReference>